<feature type="region of interest" description="Disordered" evidence="1">
    <location>
        <begin position="137"/>
        <end position="212"/>
    </location>
</feature>
<protein>
    <submittedName>
        <fullName evidence="2">Uncharacterized protein</fullName>
    </submittedName>
</protein>
<feature type="compositionally biased region" description="Polar residues" evidence="1">
    <location>
        <begin position="16"/>
        <end position="32"/>
    </location>
</feature>
<comment type="caution">
    <text evidence="2">The sequence shown here is derived from an EMBL/GenBank/DDBJ whole genome shotgun (WGS) entry which is preliminary data.</text>
</comment>
<evidence type="ECO:0000313" key="2">
    <source>
        <dbReference type="EMBL" id="KAF2297847.1"/>
    </source>
</evidence>
<gene>
    <name evidence="2" type="ORF">GH714_004019</name>
</gene>
<feature type="region of interest" description="Disordered" evidence="1">
    <location>
        <begin position="1"/>
        <end position="37"/>
    </location>
</feature>
<keyword evidence="3" id="KW-1185">Reference proteome</keyword>
<dbReference type="AlphaFoldDB" id="A0A6A6LBC0"/>
<dbReference type="PANTHER" id="PTHR47212">
    <property type="entry name" value="ADHESIN-LIKE PROTEIN, PUTATIVE (DUF3741)-RELATED"/>
    <property type="match status" value="1"/>
</dbReference>
<sequence length="358" mass="40733">MDKVNEFDPVGRDESTSTSGSGHENLHLSNLNHPKRNKHDAFVEPRVCVSEMKIGSANFLRRQKAKSWDGISYVPECDFLSMVSSRRTGEHGFVSPQMRFSSNSNHQIVSLSENNWRDSNEKKSSCSSPLKQNVEALPWAVKQKQPQINKYRDSEEISPPEVPSKPDGSHRNGIRLSTETIDNCEKSESLDFSKEDSPAKNQRSTYSIDDYSSSPLNSQIFREFDTSKDKEAQPSPVSVLDQLFIEEINSPLNNESQPALRSIRPLQNGIEEGCLADHHQSPSDSKINSSTSIKEYGSMFKYISRVLQACQFSWDELAFKCHFSDQLHDQSLFDDRDVWPNHFCGDHRLLFDHVMKSL</sequence>
<feature type="compositionally biased region" description="Basic and acidic residues" evidence="1">
    <location>
        <begin position="1"/>
        <end position="15"/>
    </location>
</feature>
<evidence type="ECO:0000256" key="1">
    <source>
        <dbReference type="SAM" id="MobiDB-lite"/>
    </source>
</evidence>
<evidence type="ECO:0000313" key="3">
    <source>
        <dbReference type="Proteomes" id="UP000467840"/>
    </source>
</evidence>
<name>A0A6A6LBC0_HEVBR</name>
<organism evidence="2 3">
    <name type="scientific">Hevea brasiliensis</name>
    <name type="common">Para rubber tree</name>
    <name type="synonym">Siphonia brasiliensis</name>
    <dbReference type="NCBI Taxonomy" id="3981"/>
    <lineage>
        <taxon>Eukaryota</taxon>
        <taxon>Viridiplantae</taxon>
        <taxon>Streptophyta</taxon>
        <taxon>Embryophyta</taxon>
        <taxon>Tracheophyta</taxon>
        <taxon>Spermatophyta</taxon>
        <taxon>Magnoliopsida</taxon>
        <taxon>eudicotyledons</taxon>
        <taxon>Gunneridae</taxon>
        <taxon>Pentapetalae</taxon>
        <taxon>rosids</taxon>
        <taxon>fabids</taxon>
        <taxon>Malpighiales</taxon>
        <taxon>Euphorbiaceae</taxon>
        <taxon>Crotonoideae</taxon>
        <taxon>Micrandreae</taxon>
        <taxon>Hevea</taxon>
    </lineage>
</organism>
<reference evidence="2 3" key="1">
    <citation type="journal article" date="2020" name="Mol. Plant">
        <title>The Chromosome-Based Rubber Tree Genome Provides New Insights into Spurge Genome Evolution and Rubber Biosynthesis.</title>
        <authorList>
            <person name="Liu J."/>
            <person name="Shi C."/>
            <person name="Shi C.C."/>
            <person name="Li W."/>
            <person name="Zhang Q.J."/>
            <person name="Zhang Y."/>
            <person name="Li K."/>
            <person name="Lu H.F."/>
            <person name="Shi C."/>
            <person name="Zhu S.T."/>
            <person name="Xiao Z.Y."/>
            <person name="Nan H."/>
            <person name="Yue Y."/>
            <person name="Zhu X.G."/>
            <person name="Wu Y."/>
            <person name="Hong X.N."/>
            <person name="Fan G.Y."/>
            <person name="Tong Y."/>
            <person name="Zhang D."/>
            <person name="Mao C.L."/>
            <person name="Liu Y.L."/>
            <person name="Hao S.J."/>
            <person name="Liu W.Q."/>
            <person name="Lv M.Q."/>
            <person name="Zhang H.B."/>
            <person name="Liu Y."/>
            <person name="Hu-Tang G.R."/>
            <person name="Wang J.P."/>
            <person name="Wang J.H."/>
            <person name="Sun Y.H."/>
            <person name="Ni S.B."/>
            <person name="Chen W.B."/>
            <person name="Zhang X.C."/>
            <person name="Jiao Y.N."/>
            <person name="Eichler E.E."/>
            <person name="Li G.H."/>
            <person name="Liu X."/>
            <person name="Gao L.Z."/>
        </authorList>
    </citation>
    <scope>NUCLEOTIDE SEQUENCE [LARGE SCALE GENOMIC DNA]</scope>
    <source>
        <strain evidence="3">cv. GT1</strain>
        <tissue evidence="2">Leaf</tissue>
    </source>
</reference>
<dbReference type="EMBL" id="JAAGAX010000011">
    <property type="protein sequence ID" value="KAF2297847.1"/>
    <property type="molecule type" value="Genomic_DNA"/>
</dbReference>
<dbReference type="Proteomes" id="UP000467840">
    <property type="component" value="Chromosome 1"/>
</dbReference>
<dbReference type="PANTHER" id="PTHR47212:SF2">
    <property type="entry name" value="DUF3741 DOMAIN-CONTAINING PROTEIN"/>
    <property type="match status" value="1"/>
</dbReference>
<proteinExistence type="predicted"/>
<feature type="compositionally biased region" description="Polar residues" evidence="1">
    <location>
        <begin position="199"/>
        <end position="212"/>
    </location>
</feature>
<accession>A0A6A6LBC0</accession>
<feature type="compositionally biased region" description="Basic and acidic residues" evidence="1">
    <location>
        <begin position="183"/>
        <end position="198"/>
    </location>
</feature>